<evidence type="ECO:0000256" key="1">
    <source>
        <dbReference type="ARBA" id="ARBA00010923"/>
    </source>
</evidence>
<dbReference type="Gene3D" id="3.90.220.20">
    <property type="entry name" value="DNA methylase specificity domains"/>
    <property type="match status" value="2"/>
</dbReference>
<dbReference type="Pfam" id="PF01420">
    <property type="entry name" value="Methylase_S"/>
    <property type="match status" value="2"/>
</dbReference>
<dbReference type="GO" id="GO:0016787">
    <property type="term" value="F:hydrolase activity"/>
    <property type="evidence" value="ECO:0007669"/>
    <property type="project" value="UniProtKB-KW"/>
</dbReference>
<keyword evidence="2" id="KW-0680">Restriction system</keyword>
<dbReference type="PANTHER" id="PTHR30408">
    <property type="entry name" value="TYPE-1 RESTRICTION ENZYME ECOKI SPECIFICITY PROTEIN"/>
    <property type="match status" value="1"/>
</dbReference>
<dbReference type="CDD" id="cd17267">
    <property type="entry name" value="RMtype1_S_EcoAO83I-TRD1-CR1_like"/>
    <property type="match status" value="1"/>
</dbReference>
<keyword evidence="6" id="KW-1185">Reference proteome</keyword>
<organism evidence="5 6">
    <name type="scientific">Altererythrobacter litoralis</name>
    <dbReference type="NCBI Taxonomy" id="3113904"/>
    <lineage>
        <taxon>Bacteria</taxon>
        <taxon>Pseudomonadati</taxon>
        <taxon>Pseudomonadota</taxon>
        <taxon>Alphaproteobacteria</taxon>
        <taxon>Sphingomonadales</taxon>
        <taxon>Erythrobacteraceae</taxon>
        <taxon>Altererythrobacter</taxon>
    </lineage>
</organism>
<dbReference type="InterPro" id="IPR044946">
    <property type="entry name" value="Restrct_endonuc_typeI_TRD_sf"/>
</dbReference>
<dbReference type="InterPro" id="IPR052021">
    <property type="entry name" value="Type-I_RS_S_subunit"/>
</dbReference>
<keyword evidence="5" id="KW-0255">Endonuclease</keyword>
<evidence type="ECO:0000256" key="3">
    <source>
        <dbReference type="ARBA" id="ARBA00023125"/>
    </source>
</evidence>
<dbReference type="EMBL" id="JAZDQV010000018">
    <property type="protein sequence ID" value="MEE1878511.1"/>
    <property type="molecule type" value="Genomic_DNA"/>
</dbReference>
<evidence type="ECO:0000313" key="6">
    <source>
        <dbReference type="Proteomes" id="UP001343492"/>
    </source>
</evidence>
<comment type="caution">
    <text evidence="5">The sequence shown here is derived from an EMBL/GenBank/DDBJ whole genome shotgun (WGS) entry which is preliminary data.</text>
</comment>
<dbReference type="Proteomes" id="UP001343492">
    <property type="component" value="Unassembled WGS sequence"/>
</dbReference>
<proteinExistence type="inferred from homology"/>
<keyword evidence="5" id="KW-0378">Hydrolase</keyword>
<keyword evidence="3" id="KW-0238">DNA-binding</keyword>
<protein>
    <submittedName>
        <fullName evidence="5">Restriction endonuclease subunit S</fullName>
        <ecNumber evidence="5">3.1.21.-</ecNumber>
    </submittedName>
</protein>
<name>A0ABU7GHM6_9SPHN</name>
<feature type="domain" description="Type I restriction modification DNA specificity" evidence="4">
    <location>
        <begin position="209"/>
        <end position="349"/>
    </location>
</feature>
<dbReference type="InterPro" id="IPR000055">
    <property type="entry name" value="Restrct_endonuc_typeI_TRD"/>
</dbReference>
<evidence type="ECO:0000313" key="5">
    <source>
        <dbReference type="EMBL" id="MEE1878511.1"/>
    </source>
</evidence>
<dbReference type="RefSeq" id="WP_354145574.1">
    <property type="nucleotide sequence ID" value="NZ_JAZDQV010000018.1"/>
</dbReference>
<dbReference type="CDD" id="cd17244">
    <property type="entry name" value="RMtype1_S_Apa101655I-TRD2-CR2_like"/>
    <property type="match status" value="1"/>
</dbReference>
<accession>A0ABU7GHM6</accession>
<keyword evidence="5" id="KW-0540">Nuclease</keyword>
<dbReference type="EC" id="3.1.21.-" evidence="5"/>
<reference evidence="5 6" key="1">
    <citation type="submission" date="2024-01" db="EMBL/GenBank/DDBJ databases">
        <title>The genome sequence of Erythrobacteraceae sp. strain 1XM1-14.</title>
        <authorList>
            <person name="Liu Y."/>
        </authorList>
    </citation>
    <scope>NUCLEOTIDE SEQUENCE [LARGE SCALE GENOMIC DNA]</scope>
    <source>
        <strain evidence="5 6">1XM1-14</strain>
    </source>
</reference>
<dbReference type="GO" id="GO:0004519">
    <property type="term" value="F:endonuclease activity"/>
    <property type="evidence" value="ECO:0007669"/>
    <property type="project" value="UniProtKB-KW"/>
</dbReference>
<sequence>MTRNLLPEGWRLAKLGDLCRIELGSTPARKSKSNWDEKRETENVWLSIADMPDTLHAAVHDSKEYVSQSAAKRMKLVPKGTLLVSFKLTLGRLCYAGRDLFTNEAIAALHDLDEGAVSKQFLYWYLTFFDWQEAAAGDEKVKGKTLNKAKLKELEVWLPPLEEQKRIVAVLDQAFAALDRAYALTEANLADAGELLEASLAKTFQREGEGWTSCTVGDLITLQRGHDITKKDQRPGDVPVVSSGGVKSYHDEAKVAGPGVVIGRKGSIGSVHYIEEPYWPHDTTLYVKDFKGNNPRLVSYLMRGLKLAELDTGAANPSLNRNLVHPMRVTWPNALDQSEIADRLKDVEGETAGSANYYLRKLDDLADLRQSILQRAFAGELT</sequence>
<dbReference type="SUPFAM" id="SSF116734">
    <property type="entry name" value="DNA methylase specificity domain"/>
    <property type="match status" value="2"/>
</dbReference>
<evidence type="ECO:0000256" key="2">
    <source>
        <dbReference type="ARBA" id="ARBA00022747"/>
    </source>
</evidence>
<gene>
    <name evidence="5" type="ORF">VRS74_12555</name>
</gene>
<dbReference type="PANTHER" id="PTHR30408:SF12">
    <property type="entry name" value="TYPE I RESTRICTION ENZYME MJAVIII SPECIFICITY SUBUNIT"/>
    <property type="match status" value="1"/>
</dbReference>
<feature type="domain" description="Type I restriction modification DNA specificity" evidence="4">
    <location>
        <begin position="7"/>
        <end position="176"/>
    </location>
</feature>
<evidence type="ECO:0000259" key="4">
    <source>
        <dbReference type="Pfam" id="PF01420"/>
    </source>
</evidence>
<comment type="similarity">
    <text evidence="1">Belongs to the type-I restriction system S methylase family.</text>
</comment>